<evidence type="ECO:0000313" key="2">
    <source>
        <dbReference type="Proteomes" id="UP000218334"/>
    </source>
</evidence>
<dbReference type="Proteomes" id="UP000218334">
    <property type="component" value="Unassembled WGS sequence"/>
</dbReference>
<gene>
    <name evidence="1" type="ORF">ARMSODRAFT_1005981</name>
</gene>
<reference evidence="2" key="1">
    <citation type="journal article" date="2017" name="Nat. Ecol. Evol.">
        <title>Genome expansion and lineage-specific genetic innovations in the forest pathogenic fungi Armillaria.</title>
        <authorList>
            <person name="Sipos G."/>
            <person name="Prasanna A.N."/>
            <person name="Walter M.C."/>
            <person name="O'Connor E."/>
            <person name="Balint B."/>
            <person name="Krizsan K."/>
            <person name="Kiss B."/>
            <person name="Hess J."/>
            <person name="Varga T."/>
            <person name="Slot J."/>
            <person name="Riley R."/>
            <person name="Boka B."/>
            <person name="Rigling D."/>
            <person name="Barry K."/>
            <person name="Lee J."/>
            <person name="Mihaltcheva S."/>
            <person name="LaButti K."/>
            <person name="Lipzen A."/>
            <person name="Waldron R."/>
            <person name="Moloney N.M."/>
            <person name="Sperisen C."/>
            <person name="Kredics L."/>
            <person name="Vagvoelgyi C."/>
            <person name="Patrignani A."/>
            <person name="Fitzpatrick D."/>
            <person name="Nagy I."/>
            <person name="Doyle S."/>
            <person name="Anderson J.B."/>
            <person name="Grigoriev I.V."/>
            <person name="Gueldener U."/>
            <person name="Muensterkoetter M."/>
            <person name="Nagy L.G."/>
        </authorList>
    </citation>
    <scope>NUCLEOTIDE SEQUENCE [LARGE SCALE GENOMIC DNA]</scope>
    <source>
        <strain evidence="2">28-4</strain>
    </source>
</reference>
<evidence type="ECO:0000313" key="1">
    <source>
        <dbReference type="EMBL" id="PBK66538.1"/>
    </source>
</evidence>
<sequence>MDSTCNSHGPALATTSVIPKLKEGPEATVLAPSSLAWALEEENRVRYIPGGCHPAQVGDNYAGGRYTITGQLGWGNTQLSGSRATSKQTHKATQAPELRELEFIQHLRRQNPGPSFTLPTRSTSTDLAERHLCIVTEMALRNLLSLAEQSFADIYVDIKITNVVMTAPHEEMPKEGLDALIPAQLHTFPASADNDTPVTVTKSIQIVPDLNVPKAWLSFRFKLKTLVLVSGSVVLPFFDHPNIYPEACYADKTDEHFTQELQALGDYPASFRNCTRISKVWFNDDGSLRHKDVFPKKSLEALVEEQSGGVLTLWMLTLESDELIRSSSNMPAIADQPDGSDDKGGVAGGILKYEGSRRRNFDSKSKEGILSFHRLLLYETVSRSAPLDFTPPSPPSVYMKLPVYSNSHQDQTESMTSPNLLARETPTAHAATASGRTPDRTIVEIQQVRVAKRHQAAVQGLIDSAWREASMRLLPSKLAKTKALVDQDAERCQARPIFTRTHSRIPGRHGNREKMKYVVLW</sequence>
<dbReference type="AlphaFoldDB" id="A0A2H3BKF6"/>
<proteinExistence type="predicted"/>
<keyword evidence="2" id="KW-1185">Reference proteome</keyword>
<organism evidence="1 2">
    <name type="scientific">Armillaria solidipes</name>
    <dbReference type="NCBI Taxonomy" id="1076256"/>
    <lineage>
        <taxon>Eukaryota</taxon>
        <taxon>Fungi</taxon>
        <taxon>Dikarya</taxon>
        <taxon>Basidiomycota</taxon>
        <taxon>Agaricomycotina</taxon>
        <taxon>Agaricomycetes</taxon>
        <taxon>Agaricomycetidae</taxon>
        <taxon>Agaricales</taxon>
        <taxon>Marasmiineae</taxon>
        <taxon>Physalacriaceae</taxon>
        <taxon>Armillaria</taxon>
    </lineage>
</organism>
<dbReference type="EMBL" id="KZ293440">
    <property type="protein sequence ID" value="PBK66538.1"/>
    <property type="molecule type" value="Genomic_DNA"/>
</dbReference>
<accession>A0A2H3BKF6</accession>
<protein>
    <submittedName>
        <fullName evidence="1">Uncharacterized protein</fullName>
    </submittedName>
</protein>
<name>A0A2H3BKF6_9AGAR</name>